<feature type="compositionally biased region" description="Polar residues" evidence="1">
    <location>
        <begin position="42"/>
        <end position="54"/>
    </location>
</feature>
<dbReference type="Pfam" id="PF00170">
    <property type="entry name" value="bZIP_1"/>
    <property type="match status" value="1"/>
</dbReference>
<dbReference type="PROSITE" id="PS50217">
    <property type="entry name" value="BZIP"/>
    <property type="match status" value="1"/>
</dbReference>
<dbReference type="SUPFAM" id="SSF57959">
    <property type="entry name" value="Leucine zipper domain"/>
    <property type="match status" value="1"/>
</dbReference>
<organism evidence="3">
    <name type="scientific">Petromyzon marinus</name>
    <name type="common">Sea lamprey</name>
    <dbReference type="NCBI Taxonomy" id="7757"/>
    <lineage>
        <taxon>Eukaryota</taxon>
        <taxon>Metazoa</taxon>
        <taxon>Chordata</taxon>
        <taxon>Craniata</taxon>
        <taxon>Vertebrata</taxon>
        <taxon>Cyclostomata</taxon>
        <taxon>Hyperoartia</taxon>
        <taxon>Petromyzontiformes</taxon>
        <taxon>Petromyzontidae</taxon>
        <taxon>Petromyzon</taxon>
    </lineage>
</organism>
<reference evidence="3" key="2">
    <citation type="submission" date="2025-09" db="UniProtKB">
        <authorList>
            <consortium name="Ensembl"/>
        </authorList>
    </citation>
    <scope>IDENTIFICATION</scope>
</reference>
<evidence type="ECO:0000256" key="1">
    <source>
        <dbReference type="SAM" id="MobiDB-lite"/>
    </source>
</evidence>
<evidence type="ECO:0000313" key="3">
    <source>
        <dbReference type="Ensembl" id="ENSPMAP00000000474.1"/>
    </source>
</evidence>
<dbReference type="PRINTS" id="PR00042">
    <property type="entry name" value="LEUZIPPRFOS"/>
</dbReference>
<evidence type="ECO:0000259" key="2">
    <source>
        <dbReference type="PROSITE" id="PS50217"/>
    </source>
</evidence>
<dbReference type="STRING" id="7757.ENSPMAP00000000474"/>
<dbReference type="GO" id="GO:0000981">
    <property type="term" value="F:DNA-binding transcription factor activity, RNA polymerase II-specific"/>
    <property type="evidence" value="ECO:0007669"/>
    <property type="project" value="TreeGrafter"/>
</dbReference>
<dbReference type="AlphaFoldDB" id="S4R5J4"/>
<sequence length="86" mass="9873">PPSLVGFLQGLANEDDRKKRRRERNKIAAAKCRSKKKEKTETLAQESQRLEGHNSNLRSQLEAMLGEKQRLVQLINMHRPSCIVHA</sequence>
<dbReference type="InterPro" id="IPR046347">
    <property type="entry name" value="bZIP_sf"/>
</dbReference>
<dbReference type="Ensembl" id="ENSPMAT00000000475.1">
    <property type="protein sequence ID" value="ENSPMAP00000000474.1"/>
    <property type="gene ID" value="ENSPMAG00000000427.1"/>
</dbReference>
<proteinExistence type="predicted"/>
<dbReference type="HOGENOM" id="CLU_088612_3_1_1"/>
<feature type="domain" description="BZIP" evidence="2">
    <location>
        <begin position="15"/>
        <end position="78"/>
    </location>
</feature>
<dbReference type="SMART" id="SM00338">
    <property type="entry name" value="BRLZ"/>
    <property type="match status" value="1"/>
</dbReference>
<dbReference type="GeneTree" id="ENSGT00940000156376"/>
<name>S4R5J4_PETMA</name>
<dbReference type="InterPro" id="IPR000837">
    <property type="entry name" value="AP-1"/>
</dbReference>
<dbReference type="GO" id="GO:0000978">
    <property type="term" value="F:RNA polymerase II cis-regulatory region sequence-specific DNA binding"/>
    <property type="evidence" value="ECO:0007669"/>
    <property type="project" value="TreeGrafter"/>
</dbReference>
<dbReference type="Gene3D" id="1.20.5.170">
    <property type="match status" value="1"/>
</dbReference>
<dbReference type="PANTHER" id="PTHR23351">
    <property type="entry name" value="FOS TRANSCRIPTION FACTOR-RELATED"/>
    <property type="match status" value="1"/>
</dbReference>
<dbReference type="PANTHER" id="PTHR23351:SF23">
    <property type="entry name" value="CYCLIC AMP-DEPENDENT TRANSCRIPTION FACTOR ATF-3"/>
    <property type="match status" value="1"/>
</dbReference>
<dbReference type="GO" id="GO:0005634">
    <property type="term" value="C:nucleus"/>
    <property type="evidence" value="ECO:0007669"/>
    <property type="project" value="TreeGrafter"/>
</dbReference>
<dbReference type="InterPro" id="IPR004827">
    <property type="entry name" value="bZIP"/>
</dbReference>
<dbReference type="OMA" id="NTVASHH"/>
<reference evidence="3" key="1">
    <citation type="submission" date="2025-08" db="UniProtKB">
        <authorList>
            <consortium name="Ensembl"/>
        </authorList>
    </citation>
    <scope>IDENTIFICATION</scope>
</reference>
<feature type="region of interest" description="Disordered" evidence="1">
    <location>
        <begin position="1"/>
        <end position="54"/>
    </location>
</feature>
<protein>
    <submittedName>
        <fullName evidence="3">Activating transcription factor 3</fullName>
    </submittedName>
</protein>
<accession>S4R5J4</accession>